<name>A0A8D5U5S4_9CREN</name>
<proteinExistence type="predicted"/>
<dbReference type="Proteomes" id="UP000825123">
    <property type="component" value="Chromosome"/>
</dbReference>
<protein>
    <submittedName>
        <fullName evidence="1">Uncharacterized protein</fullName>
    </submittedName>
</protein>
<evidence type="ECO:0000313" key="1">
    <source>
        <dbReference type="EMBL" id="BCU70016.1"/>
    </source>
</evidence>
<sequence length="190" mass="21642">MRVLLVEGPTDAKFLAGLLGINDLNTASMVAQKIVSGYRCYSHKDVLICEGGGKYNVCKRAIELDKLLTEKKYNFEVYVLLDGDAKEIECDVGDTFHLNSRNLEELVFLSAFKVLSTHDYALHLLEKEKDNADSKLKAYLLMYLIKKYEAPGENWTDISSFLYFVGKTYKEQLLSHDESLHRLFELLSNG</sequence>
<dbReference type="GeneID" id="66163042"/>
<dbReference type="RefSeq" id="WP_221290199.1">
    <property type="nucleotide sequence ID" value="NZ_AP024597.1"/>
</dbReference>
<dbReference type="KEGG" id="csty:KN1_13130"/>
<accession>A0A8D5U5S4</accession>
<keyword evidence="2" id="KW-1185">Reference proteome</keyword>
<dbReference type="AlphaFoldDB" id="A0A8D5U5S4"/>
<evidence type="ECO:0000313" key="2">
    <source>
        <dbReference type="Proteomes" id="UP000825123"/>
    </source>
</evidence>
<reference evidence="1 2" key="1">
    <citation type="submission" date="2021-04" db="EMBL/GenBank/DDBJ databases">
        <title>Complete genome sequence of Stygiolobus sp. KN-1.</title>
        <authorList>
            <person name="Nakamura K."/>
            <person name="Sakai H."/>
            <person name="Kurosawa N."/>
        </authorList>
    </citation>
    <scope>NUCLEOTIDE SEQUENCE [LARGE SCALE GENOMIC DNA]</scope>
    <source>
        <strain evidence="1 2">KN-1</strain>
    </source>
</reference>
<gene>
    <name evidence="1" type="ORF">KN1_13130</name>
</gene>
<organism evidence="1 2">
    <name type="scientific">Stygiolobus caldivivus</name>
    <dbReference type="NCBI Taxonomy" id="2824673"/>
    <lineage>
        <taxon>Archaea</taxon>
        <taxon>Thermoproteota</taxon>
        <taxon>Thermoprotei</taxon>
        <taxon>Sulfolobales</taxon>
        <taxon>Sulfolobaceae</taxon>
        <taxon>Stygiolobus</taxon>
    </lineage>
</organism>
<dbReference type="EMBL" id="AP024597">
    <property type="protein sequence ID" value="BCU70016.1"/>
    <property type="molecule type" value="Genomic_DNA"/>
</dbReference>